<dbReference type="InterPro" id="IPR027417">
    <property type="entry name" value="P-loop_NTPase"/>
</dbReference>
<feature type="region of interest" description="Disordered" evidence="4">
    <location>
        <begin position="99"/>
        <end position="149"/>
    </location>
</feature>
<reference evidence="6" key="1">
    <citation type="submission" date="2023-08" db="EMBL/GenBank/DDBJ databases">
        <title>Chromosome-level Genome Assembly of mud carp (Cirrhinus molitorella).</title>
        <authorList>
            <person name="Liu H."/>
        </authorList>
    </citation>
    <scope>NUCLEOTIDE SEQUENCE</scope>
    <source>
        <strain evidence="6">Prfri</strain>
        <tissue evidence="6">Muscle</tissue>
    </source>
</reference>
<proteinExistence type="inferred from homology"/>
<protein>
    <recommendedName>
        <fullName evidence="5">AIG1-type G domain-containing protein</fullName>
    </recommendedName>
</protein>
<evidence type="ECO:0000256" key="4">
    <source>
        <dbReference type="SAM" id="MobiDB-lite"/>
    </source>
</evidence>
<name>A0AA88PY86_9TELE</name>
<dbReference type="Proteomes" id="UP001187343">
    <property type="component" value="Unassembled WGS sequence"/>
</dbReference>
<organism evidence="6 7">
    <name type="scientific">Cirrhinus molitorella</name>
    <name type="common">mud carp</name>
    <dbReference type="NCBI Taxonomy" id="172907"/>
    <lineage>
        <taxon>Eukaryota</taxon>
        <taxon>Metazoa</taxon>
        <taxon>Chordata</taxon>
        <taxon>Craniata</taxon>
        <taxon>Vertebrata</taxon>
        <taxon>Euteleostomi</taxon>
        <taxon>Actinopterygii</taxon>
        <taxon>Neopterygii</taxon>
        <taxon>Teleostei</taxon>
        <taxon>Ostariophysi</taxon>
        <taxon>Cypriniformes</taxon>
        <taxon>Cyprinidae</taxon>
        <taxon>Labeoninae</taxon>
        <taxon>Labeonini</taxon>
        <taxon>Cirrhinus</taxon>
    </lineage>
</organism>
<evidence type="ECO:0000256" key="1">
    <source>
        <dbReference type="ARBA" id="ARBA00008535"/>
    </source>
</evidence>
<feature type="domain" description="AIG1-type G" evidence="5">
    <location>
        <begin position="168"/>
        <end position="361"/>
    </location>
</feature>
<dbReference type="PANTHER" id="PTHR10903">
    <property type="entry name" value="GTPASE, IMAP FAMILY MEMBER-RELATED"/>
    <property type="match status" value="1"/>
</dbReference>
<dbReference type="EMBL" id="JAUYZG010000006">
    <property type="protein sequence ID" value="KAK2905474.1"/>
    <property type="molecule type" value="Genomic_DNA"/>
</dbReference>
<evidence type="ECO:0000313" key="7">
    <source>
        <dbReference type="Proteomes" id="UP001187343"/>
    </source>
</evidence>
<gene>
    <name evidence="6" type="ORF">Q8A67_007273</name>
</gene>
<dbReference type="AlphaFoldDB" id="A0AA88PY86"/>
<sequence>MGLEWLQGVFGDKVLQFVMILFTYETEENYDTINDDLKNNPGLEQLLEKCGGRYQTCNKMMNNPSEMRDLMNKIECLLNANQQQCYIGEMFNTALKQREELKNEDEPSISKETRELTATETRDAHRDNEQSGEEGINSKPDGETDVSETPELCDSSVISMNHIFPNVTIVLTGNSSAVQFGNENILLGEKQMDLENAEISSIVPVQRKISEHPISVINIIDFHEAEHVDHAIDKLINENEINTFILVVQVHQLEEAYKMGLEWLQGVFGDKVLQFVMILFTYETEEDCDTINDDLKNNPVLEQLLEKCGGRYQTCNKMMNNPSEMRDLMNKIECLLNANQQQCYTGEMFNTALKQREELKNADLS</sequence>
<dbReference type="PANTHER" id="PTHR10903:SF184">
    <property type="entry name" value="GTP-BINDING PROTEIN A"/>
    <property type="match status" value="1"/>
</dbReference>
<feature type="compositionally biased region" description="Basic and acidic residues" evidence="4">
    <location>
        <begin position="99"/>
        <end position="129"/>
    </location>
</feature>
<keyword evidence="7" id="KW-1185">Reference proteome</keyword>
<evidence type="ECO:0000256" key="3">
    <source>
        <dbReference type="ARBA" id="ARBA00023134"/>
    </source>
</evidence>
<dbReference type="Gene3D" id="3.40.50.300">
    <property type="entry name" value="P-loop containing nucleotide triphosphate hydrolases"/>
    <property type="match status" value="2"/>
</dbReference>
<dbReference type="InterPro" id="IPR006703">
    <property type="entry name" value="G_AIG1"/>
</dbReference>
<dbReference type="Pfam" id="PF04548">
    <property type="entry name" value="AIG1"/>
    <property type="match status" value="2"/>
</dbReference>
<keyword evidence="2" id="KW-0547">Nucleotide-binding</keyword>
<evidence type="ECO:0000313" key="6">
    <source>
        <dbReference type="EMBL" id="KAK2905474.1"/>
    </source>
</evidence>
<keyword evidence="3" id="KW-0342">GTP-binding</keyword>
<accession>A0AA88PY86</accession>
<comment type="caution">
    <text evidence="6">The sequence shown here is derived from an EMBL/GenBank/DDBJ whole genome shotgun (WGS) entry which is preliminary data.</text>
</comment>
<evidence type="ECO:0000259" key="5">
    <source>
        <dbReference type="Pfam" id="PF04548"/>
    </source>
</evidence>
<evidence type="ECO:0000256" key="2">
    <source>
        <dbReference type="ARBA" id="ARBA00022741"/>
    </source>
</evidence>
<feature type="domain" description="AIG1-type G" evidence="5">
    <location>
        <begin position="4"/>
        <end position="103"/>
    </location>
</feature>
<dbReference type="GO" id="GO:0005525">
    <property type="term" value="F:GTP binding"/>
    <property type="evidence" value="ECO:0007669"/>
    <property type="project" value="UniProtKB-KW"/>
</dbReference>
<dbReference type="InterPro" id="IPR045058">
    <property type="entry name" value="GIMA/IAN/Toc"/>
</dbReference>
<comment type="similarity">
    <text evidence="1">Belongs to the TRAFAC class TrmE-Era-EngA-EngB-Septin-like GTPase superfamily. AIG1/Toc34/Toc159-like paraseptin GTPase family. IAN subfamily.</text>
</comment>